<dbReference type="PANTHER" id="PTHR47131:SF1">
    <property type="entry name" value="CATION CHANNEL SPERM-ASSOCIATED PROTEIN 3"/>
    <property type="match status" value="1"/>
</dbReference>
<keyword evidence="5" id="KW-0175">Coiled coil</keyword>
<evidence type="ECO:0000256" key="4">
    <source>
        <dbReference type="ARBA" id="ARBA00023136"/>
    </source>
</evidence>
<feature type="transmembrane region" description="Helical" evidence="6">
    <location>
        <begin position="155"/>
        <end position="175"/>
    </location>
</feature>
<dbReference type="GO" id="GO:0030317">
    <property type="term" value="P:flagellated sperm motility"/>
    <property type="evidence" value="ECO:0007669"/>
    <property type="project" value="TreeGrafter"/>
</dbReference>
<dbReference type="EMBL" id="JAGFMF010012151">
    <property type="protein sequence ID" value="KAG8506531.1"/>
    <property type="molecule type" value="Genomic_DNA"/>
</dbReference>
<evidence type="ECO:0000256" key="1">
    <source>
        <dbReference type="ARBA" id="ARBA00004141"/>
    </source>
</evidence>
<dbReference type="GO" id="GO:0006814">
    <property type="term" value="P:sodium ion transport"/>
    <property type="evidence" value="ECO:0007669"/>
    <property type="project" value="TreeGrafter"/>
</dbReference>
<accession>A0A8J5ZJA6</accession>
<dbReference type="Gene3D" id="1.10.287.70">
    <property type="match status" value="1"/>
</dbReference>
<evidence type="ECO:0000256" key="6">
    <source>
        <dbReference type="SAM" id="Phobius"/>
    </source>
</evidence>
<comment type="caution">
    <text evidence="8">The sequence shown here is derived from an EMBL/GenBank/DDBJ whole genome shotgun (WGS) entry which is preliminary data.</text>
</comment>
<protein>
    <submittedName>
        <fullName evidence="8">Cation channel sperm-associated protein 3</fullName>
    </submittedName>
</protein>
<feature type="coiled-coil region" evidence="5">
    <location>
        <begin position="252"/>
        <end position="279"/>
    </location>
</feature>
<keyword evidence="4 6" id="KW-0472">Membrane</keyword>
<dbReference type="InterPro" id="IPR005821">
    <property type="entry name" value="Ion_trans_dom"/>
</dbReference>
<feature type="transmembrane region" description="Helical" evidence="6">
    <location>
        <begin position="119"/>
        <end position="143"/>
    </location>
</feature>
<keyword evidence="3 6" id="KW-1133">Transmembrane helix</keyword>
<dbReference type="Gene3D" id="1.20.120.350">
    <property type="entry name" value="Voltage-gated potassium channels. Chain C"/>
    <property type="match status" value="1"/>
</dbReference>
<gene>
    <name evidence="8" type="ORF">J0S82_000757</name>
</gene>
<sequence>MISTISLNAFFVVLCTDFQIRYKLFNFFEVSELLFQSIYSTEFYLKLYMDPIRFWKNGYNVLDVVVIGIFTLPYIFVKLKGKHYPYLNITNGIQSLRILKLITYSRGIRTLITAMGQTVYTVASVLILLFLLMYIFAVLGFCLFGDPDGGDLDNWGNLAVAFFTLFSLITVPSSGAVERTGTLRRAVDGWTNLQQKLDDRNFALSRAFTIIFILLASFIFLSMFVGVMIIYTEDSIKKFERELMLERHMTLMEEKQVILKRQQDEISRLIQAKKNINNRSFNDLVKNFKKTLRHDDPMVLDDFGTSLPFIDVYLSTLDSQDTTIYKLQELYYEIVHVLSELLEEMPPKKQSQTSNNIFE</sequence>
<dbReference type="AlphaFoldDB" id="A0A8J5ZJA6"/>
<evidence type="ECO:0000256" key="3">
    <source>
        <dbReference type="ARBA" id="ARBA00022989"/>
    </source>
</evidence>
<dbReference type="GO" id="GO:0005245">
    <property type="term" value="F:voltage-gated calcium channel activity"/>
    <property type="evidence" value="ECO:0007669"/>
    <property type="project" value="TreeGrafter"/>
</dbReference>
<evidence type="ECO:0000256" key="2">
    <source>
        <dbReference type="ARBA" id="ARBA00022692"/>
    </source>
</evidence>
<keyword evidence="2 6" id="KW-0812">Transmembrane</keyword>
<dbReference type="PANTHER" id="PTHR47131">
    <property type="entry name" value="CATION CHANNEL SPERM-ASSOCIATED PROTEIN 3"/>
    <property type="match status" value="1"/>
</dbReference>
<feature type="transmembrane region" description="Helical" evidence="6">
    <location>
        <begin position="207"/>
        <end position="231"/>
    </location>
</feature>
<evidence type="ECO:0000313" key="8">
    <source>
        <dbReference type="EMBL" id="KAG8506531.1"/>
    </source>
</evidence>
<comment type="subcellular location">
    <subcellularLocation>
        <location evidence="1">Membrane</location>
        <topology evidence="1">Multi-pass membrane protein</topology>
    </subcellularLocation>
</comment>
<reference evidence="8" key="1">
    <citation type="journal article" date="2021" name="Evol. Appl.">
        <title>The genome of the Pyrenean desman and the effects of bottlenecks and inbreeding on the genomic landscape of an endangered species.</title>
        <authorList>
            <person name="Escoda L."/>
            <person name="Castresana J."/>
        </authorList>
    </citation>
    <scope>NUCLEOTIDE SEQUENCE</scope>
    <source>
        <strain evidence="8">IBE-C5619</strain>
    </source>
</reference>
<feature type="transmembrane region" description="Helical" evidence="6">
    <location>
        <begin position="59"/>
        <end position="77"/>
    </location>
</feature>
<dbReference type="SUPFAM" id="SSF81324">
    <property type="entry name" value="Voltage-gated potassium channels"/>
    <property type="match status" value="1"/>
</dbReference>
<dbReference type="GO" id="GO:0036128">
    <property type="term" value="C:CatSper complex"/>
    <property type="evidence" value="ECO:0007669"/>
    <property type="project" value="TreeGrafter"/>
</dbReference>
<proteinExistence type="predicted"/>
<keyword evidence="9" id="KW-1185">Reference proteome</keyword>
<dbReference type="Pfam" id="PF00520">
    <property type="entry name" value="Ion_trans"/>
    <property type="match status" value="1"/>
</dbReference>
<organism evidence="8 9">
    <name type="scientific">Galemys pyrenaicus</name>
    <name type="common">Iberian desman</name>
    <name type="synonym">Pyrenean desman</name>
    <dbReference type="NCBI Taxonomy" id="202257"/>
    <lineage>
        <taxon>Eukaryota</taxon>
        <taxon>Metazoa</taxon>
        <taxon>Chordata</taxon>
        <taxon>Craniata</taxon>
        <taxon>Vertebrata</taxon>
        <taxon>Euteleostomi</taxon>
        <taxon>Mammalia</taxon>
        <taxon>Eutheria</taxon>
        <taxon>Laurasiatheria</taxon>
        <taxon>Eulipotyphla</taxon>
        <taxon>Talpidae</taxon>
        <taxon>Galemys</taxon>
    </lineage>
</organism>
<feature type="domain" description="Ion transport" evidence="7">
    <location>
        <begin position="2"/>
        <end position="229"/>
    </location>
</feature>
<dbReference type="OrthoDB" id="416585at2759"/>
<dbReference type="InterPro" id="IPR027359">
    <property type="entry name" value="Volt_channel_dom_sf"/>
</dbReference>
<name>A0A8J5ZJA6_GALPY</name>
<evidence type="ECO:0000313" key="9">
    <source>
        <dbReference type="Proteomes" id="UP000700334"/>
    </source>
</evidence>
<evidence type="ECO:0000259" key="7">
    <source>
        <dbReference type="Pfam" id="PF00520"/>
    </source>
</evidence>
<dbReference type="GO" id="GO:0048240">
    <property type="term" value="P:sperm capacitation"/>
    <property type="evidence" value="ECO:0007669"/>
    <property type="project" value="TreeGrafter"/>
</dbReference>
<dbReference type="GO" id="GO:0001669">
    <property type="term" value="C:acrosomal vesicle"/>
    <property type="evidence" value="ECO:0007669"/>
    <property type="project" value="TreeGrafter"/>
</dbReference>
<dbReference type="Proteomes" id="UP000700334">
    <property type="component" value="Unassembled WGS sequence"/>
</dbReference>
<evidence type="ECO:0000256" key="5">
    <source>
        <dbReference type="SAM" id="Coils"/>
    </source>
</evidence>